<dbReference type="AlphaFoldDB" id="A0A1G8W5W8"/>
<evidence type="ECO:0000256" key="1">
    <source>
        <dbReference type="SAM" id="Phobius"/>
    </source>
</evidence>
<feature type="transmembrane region" description="Helical" evidence="1">
    <location>
        <begin position="365"/>
        <end position="386"/>
    </location>
</feature>
<keyword evidence="1" id="KW-0812">Transmembrane</keyword>
<feature type="domain" description="Protein-glutamine gamma-glutamyltransferase-like C-terminal" evidence="2">
    <location>
        <begin position="446"/>
        <end position="517"/>
    </location>
</feature>
<dbReference type="InterPro" id="IPR025403">
    <property type="entry name" value="TgpA-like_C"/>
</dbReference>
<dbReference type="EMBL" id="FNFD01000002">
    <property type="protein sequence ID" value="SDJ72910.1"/>
    <property type="molecule type" value="Genomic_DNA"/>
</dbReference>
<name>A0A1G8W5W8_9PSED</name>
<dbReference type="STRING" id="137658.SAMN05216186_102456"/>
<gene>
    <name evidence="3" type="ORF">SAMN05216186_102456</name>
</gene>
<evidence type="ECO:0000313" key="4">
    <source>
        <dbReference type="Proteomes" id="UP000198706"/>
    </source>
</evidence>
<dbReference type="Proteomes" id="UP000198706">
    <property type="component" value="Unassembled WGS sequence"/>
</dbReference>
<organism evidence="3 4">
    <name type="scientific">Pseudomonas indica</name>
    <dbReference type="NCBI Taxonomy" id="137658"/>
    <lineage>
        <taxon>Bacteria</taxon>
        <taxon>Pseudomonadati</taxon>
        <taxon>Pseudomonadota</taxon>
        <taxon>Gammaproteobacteria</taxon>
        <taxon>Pseudomonadales</taxon>
        <taxon>Pseudomonadaceae</taxon>
        <taxon>Pseudomonas</taxon>
    </lineage>
</organism>
<dbReference type="RefSeq" id="WP_084334583.1">
    <property type="nucleotide sequence ID" value="NZ_FNFD01000002.1"/>
</dbReference>
<evidence type="ECO:0000259" key="2">
    <source>
        <dbReference type="Pfam" id="PF13559"/>
    </source>
</evidence>
<protein>
    <recommendedName>
        <fullName evidence="2">Protein-glutamine gamma-glutamyltransferase-like C-terminal domain-containing protein</fullName>
    </recommendedName>
</protein>
<keyword evidence="1" id="KW-1133">Transmembrane helix</keyword>
<keyword evidence="4" id="KW-1185">Reference proteome</keyword>
<proteinExistence type="predicted"/>
<feature type="transmembrane region" description="Helical" evidence="1">
    <location>
        <begin position="151"/>
        <end position="175"/>
    </location>
</feature>
<dbReference type="Pfam" id="PF13559">
    <property type="entry name" value="DUF4129"/>
    <property type="match status" value="1"/>
</dbReference>
<accession>A0A1G8W5W8</accession>
<feature type="transmembrane region" description="Helical" evidence="1">
    <location>
        <begin position="30"/>
        <end position="53"/>
    </location>
</feature>
<evidence type="ECO:0000313" key="3">
    <source>
        <dbReference type="EMBL" id="SDJ72910.1"/>
    </source>
</evidence>
<feature type="transmembrane region" description="Helical" evidence="1">
    <location>
        <begin position="249"/>
        <end position="266"/>
    </location>
</feature>
<keyword evidence="1" id="KW-0472">Membrane</keyword>
<feature type="transmembrane region" description="Helical" evidence="1">
    <location>
        <begin position="205"/>
        <end position="228"/>
    </location>
</feature>
<reference evidence="3 4" key="1">
    <citation type="submission" date="2016-10" db="EMBL/GenBank/DDBJ databases">
        <authorList>
            <person name="de Groot N.N."/>
        </authorList>
    </citation>
    <scope>NUCLEOTIDE SEQUENCE [LARGE SCALE GENOMIC DNA]</scope>
    <source>
        <strain evidence="3 4">JCM 21544</strain>
    </source>
</reference>
<sequence length="526" mass="59834">MRLTDASVAIRPRSAWEALDLGVLLARRHAGLLMVSWALFTLPIFLLLSLALWRYPGWAIFLFWLFKPAYERLPLHILSRALFGDTPTLKEALKALPRLLKPQLLASVTWRRFSPTRSFDLPVLQLEGLSGQARSQRLVVLGQRDAGAASWLTVVGMHLEGALCFGLIALLYMLLPQQLVVDMDWQKLVEAASGDWLWLDHLSNLIYALVLIAWEPVYVACGFTLYLNRRTALEAWDIELAFRRLRQRLTGIAYAVLLAFGVLLVQPSERAWAAPDQAPATEEKDPQGPEADRLLRQPLTSKAAQESIHALLDQPPFENRETVTRWRFGEEKKPEKLTKQDVEGFAKLLKGLLNLAEFWKSLDTVALVLEVLLWTAILSLLAWIVWRYRDWLAAFAGRVGLPVRLERQIPNQLFGLEIAPESLPDDVASEAERLWAEQPRAALGLLYRALLSQLLHTHRLPLKASHTESEVLRLVGQLEQSELESYSQLLTAQWLNLAYGHRLPEQTLRDRLCDGWRQLFGQEVKA</sequence>